<accession>A0AAN9SUT2</accession>
<reference evidence="2 3" key="1">
    <citation type="submission" date="2024-01" db="EMBL/GenBank/DDBJ databases">
        <title>The genomes of 5 underutilized Papilionoideae crops provide insights into root nodulation and disease resistanc.</title>
        <authorList>
            <person name="Jiang F."/>
        </authorList>
    </citation>
    <scope>NUCLEOTIDE SEQUENCE [LARGE SCALE GENOMIC DNA]</scope>
    <source>
        <strain evidence="2">DUOXIRENSHENG_FW03</strain>
        <tissue evidence="2">Leaves</tissue>
    </source>
</reference>
<proteinExistence type="predicted"/>
<evidence type="ECO:0000313" key="3">
    <source>
        <dbReference type="Proteomes" id="UP001386955"/>
    </source>
</evidence>
<evidence type="ECO:0000313" key="2">
    <source>
        <dbReference type="EMBL" id="KAK7406155.1"/>
    </source>
</evidence>
<feature type="region of interest" description="Disordered" evidence="1">
    <location>
        <begin position="1"/>
        <end position="23"/>
    </location>
</feature>
<protein>
    <submittedName>
        <fullName evidence="2">Uncharacterized protein</fullName>
    </submittedName>
</protein>
<sequence length="89" mass="9748">MLGTEYGLNHTTDGGMPESKPVVGLSWQPQLPIPLSLKAIDVSNTKAQAILSWQPQVQTNDKQKQKISSIVKPRRNRSRNLCGGSLVPI</sequence>
<gene>
    <name evidence="2" type="ORF">VNO78_07775</name>
</gene>
<keyword evidence="3" id="KW-1185">Reference proteome</keyword>
<comment type="caution">
    <text evidence="2">The sequence shown here is derived from an EMBL/GenBank/DDBJ whole genome shotgun (WGS) entry which is preliminary data.</text>
</comment>
<evidence type="ECO:0000256" key="1">
    <source>
        <dbReference type="SAM" id="MobiDB-lite"/>
    </source>
</evidence>
<dbReference type="Proteomes" id="UP001386955">
    <property type="component" value="Unassembled WGS sequence"/>
</dbReference>
<dbReference type="AlphaFoldDB" id="A0AAN9SUT2"/>
<name>A0AAN9SUT2_PSOTE</name>
<organism evidence="2 3">
    <name type="scientific">Psophocarpus tetragonolobus</name>
    <name type="common">Winged bean</name>
    <name type="synonym">Dolichos tetragonolobus</name>
    <dbReference type="NCBI Taxonomy" id="3891"/>
    <lineage>
        <taxon>Eukaryota</taxon>
        <taxon>Viridiplantae</taxon>
        <taxon>Streptophyta</taxon>
        <taxon>Embryophyta</taxon>
        <taxon>Tracheophyta</taxon>
        <taxon>Spermatophyta</taxon>
        <taxon>Magnoliopsida</taxon>
        <taxon>eudicotyledons</taxon>
        <taxon>Gunneridae</taxon>
        <taxon>Pentapetalae</taxon>
        <taxon>rosids</taxon>
        <taxon>fabids</taxon>
        <taxon>Fabales</taxon>
        <taxon>Fabaceae</taxon>
        <taxon>Papilionoideae</taxon>
        <taxon>50 kb inversion clade</taxon>
        <taxon>NPAAA clade</taxon>
        <taxon>indigoferoid/millettioid clade</taxon>
        <taxon>Phaseoleae</taxon>
        <taxon>Psophocarpus</taxon>
    </lineage>
</organism>
<dbReference type="EMBL" id="JAYMYS010000002">
    <property type="protein sequence ID" value="KAK7406155.1"/>
    <property type="molecule type" value="Genomic_DNA"/>
</dbReference>